<dbReference type="PROSITE" id="PS50937">
    <property type="entry name" value="HTH_MERR_2"/>
    <property type="match status" value="1"/>
</dbReference>
<evidence type="ECO:0000313" key="5">
    <source>
        <dbReference type="EMBL" id="ACO48244.1"/>
    </source>
</evidence>
<evidence type="ECO:0000256" key="1">
    <source>
        <dbReference type="ARBA" id="ARBA00023015"/>
    </source>
</evidence>
<dbReference type="HOGENOM" id="CLU_060077_2_2_0"/>
<dbReference type="InterPro" id="IPR047057">
    <property type="entry name" value="MerR_fam"/>
</dbReference>
<dbReference type="Proteomes" id="UP000002208">
    <property type="component" value="Plasmid 3"/>
</dbReference>
<dbReference type="PANTHER" id="PTHR30204:SF94">
    <property type="entry name" value="HEAVY METAL-DEPENDENT TRANSCRIPTIONAL REGULATOR HI_0293-RELATED"/>
    <property type="match status" value="1"/>
</dbReference>
<evidence type="ECO:0000256" key="2">
    <source>
        <dbReference type="ARBA" id="ARBA00023125"/>
    </source>
</evidence>
<reference evidence="5 6" key="1">
    <citation type="journal article" date="2009" name="PLoS Genet.">
        <title>Alliance of proteomics and genomics to unravel the specificities of Sahara bacterium Deinococcus deserti.</title>
        <authorList>
            <person name="de Groot A."/>
            <person name="Dulermo R."/>
            <person name="Ortet P."/>
            <person name="Blanchard L."/>
            <person name="Guerin P."/>
            <person name="Fernandez B."/>
            <person name="Vacherie B."/>
            <person name="Dossat C."/>
            <person name="Jolivet E."/>
            <person name="Siguier P."/>
            <person name="Chandler M."/>
            <person name="Barakat M."/>
            <person name="Dedieu A."/>
            <person name="Barbe V."/>
            <person name="Heulin T."/>
            <person name="Sommer S."/>
            <person name="Achouak W."/>
            <person name="Armengaud J."/>
        </authorList>
    </citation>
    <scope>NUCLEOTIDE SEQUENCE [LARGE SCALE GENOMIC DNA]</scope>
    <source>
        <strain evidence="6">DSM 17065 / CIP 109153 / LMG 22923 / VCD115</strain>
        <plasmid evidence="6">pDeide3</plasmid>
    </source>
</reference>
<keyword evidence="2" id="KW-0238">DNA-binding</keyword>
<dbReference type="Pfam" id="PF09278">
    <property type="entry name" value="MerR-DNA-bind"/>
    <property type="match status" value="1"/>
</dbReference>
<dbReference type="Gene3D" id="1.10.1660.10">
    <property type="match status" value="1"/>
</dbReference>
<dbReference type="AlphaFoldDB" id="C1D415"/>
<dbReference type="Pfam" id="PF00376">
    <property type="entry name" value="MerR"/>
    <property type="match status" value="1"/>
</dbReference>
<dbReference type="PRINTS" id="PR00040">
    <property type="entry name" value="HTHMERR"/>
</dbReference>
<dbReference type="OrthoDB" id="9791488at2"/>
<keyword evidence="3" id="KW-0804">Transcription</keyword>
<gene>
    <name evidence="5" type="ordered locus">Deide_3p02771</name>
</gene>
<geneLocation type="plasmid" evidence="6">
    <name>pDeide3</name>
</geneLocation>
<accession>C1D415</accession>
<dbReference type="GO" id="GO:0003700">
    <property type="term" value="F:DNA-binding transcription factor activity"/>
    <property type="evidence" value="ECO:0007669"/>
    <property type="project" value="InterPro"/>
</dbReference>
<dbReference type="EMBL" id="CP001117">
    <property type="protein sequence ID" value="ACO48244.1"/>
    <property type="molecule type" value="Genomic_DNA"/>
</dbReference>
<feature type="domain" description="HTH merR-type" evidence="4">
    <location>
        <begin position="6"/>
        <end position="74"/>
    </location>
</feature>
<dbReference type="RefSeq" id="WP_012695116.1">
    <property type="nucleotide sequence ID" value="NC_012528.1"/>
</dbReference>
<keyword evidence="1" id="KW-0805">Transcription regulation</keyword>
<evidence type="ECO:0000313" key="6">
    <source>
        <dbReference type="Proteomes" id="UP000002208"/>
    </source>
</evidence>
<protein>
    <submittedName>
        <fullName evidence="5">Putative transcriptional regulator, MerR family</fullName>
    </submittedName>
</protein>
<dbReference type="KEGG" id="ddr:Deide_3p02771"/>
<dbReference type="InterPro" id="IPR000551">
    <property type="entry name" value="MerR-type_HTH_dom"/>
</dbReference>
<dbReference type="SMART" id="SM00422">
    <property type="entry name" value="HTH_MERR"/>
    <property type="match status" value="1"/>
</dbReference>
<evidence type="ECO:0000259" key="4">
    <source>
        <dbReference type="PROSITE" id="PS50937"/>
    </source>
</evidence>
<name>C1D415_DEIDV</name>
<dbReference type="GO" id="GO:0003677">
    <property type="term" value="F:DNA binding"/>
    <property type="evidence" value="ECO:0007669"/>
    <property type="project" value="UniProtKB-KW"/>
</dbReference>
<dbReference type="PANTHER" id="PTHR30204">
    <property type="entry name" value="REDOX-CYCLING DRUG-SENSING TRANSCRIPTIONAL ACTIVATOR SOXR"/>
    <property type="match status" value="1"/>
</dbReference>
<dbReference type="InterPro" id="IPR015358">
    <property type="entry name" value="Tscrpt_reg_MerR_DNA-bd"/>
</dbReference>
<dbReference type="InterPro" id="IPR009061">
    <property type="entry name" value="DNA-bd_dom_put_sf"/>
</dbReference>
<proteinExistence type="predicted"/>
<keyword evidence="6" id="KW-1185">Reference proteome</keyword>
<organism evidence="5 6">
    <name type="scientific">Deinococcus deserti (strain DSM 17065 / CIP 109153 / LMG 22923 / VCD115)</name>
    <dbReference type="NCBI Taxonomy" id="546414"/>
    <lineage>
        <taxon>Bacteria</taxon>
        <taxon>Thermotogati</taxon>
        <taxon>Deinococcota</taxon>
        <taxon>Deinococci</taxon>
        <taxon>Deinococcales</taxon>
        <taxon>Deinococcaceae</taxon>
        <taxon>Deinococcus</taxon>
    </lineage>
</organism>
<sequence length="139" mass="15316">MTVPAALPIGDLAALTGETVKSVRYWTDLGLLTVGRRPSGYRAYPIEAAEQIAFIRSAQAAGFRLKEIRRILSIRQNGQKPCAQVKEDLERHLGAVRVQIAQLQALEAQLQAKVAWADRHPEPDCHCAGCVYLEVTPRA</sequence>
<keyword evidence="5" id="KW-0614">Plasmid</keyword>
<evidence type="ECO:0000256" key="3">
    <source>
        <dbReference type="ARBA" id="ARBA00023163"/>
    </source>
</evidence>
<dbReference type="SUPFAM" id="SSF46955">
    <property type="entry name" value="Putative DNA-binding domain"/>
    <property type="match status" value="1"/>
</dbReference>